<organism evidence="2 3">
    <name type="scientific">Oedothorax gibbosus</name>
    <dbReference type="NCBI Taxonomy" id="931172"/>
    <lineage>
        <taxon>Eukaryota</taxon>
        <taxon>Metazoa</taxon>
        <taxon>Ecdysozoa</taxon>
        <taxon>Arthropoda</taxon>
        <taxon>Chelicerata</taxon>
        <taxon>Arachnida</taxon>
        <taxon>Araneae</taxon>
        <taxon>Araneomorphae</taxon>
        <taxon>Entelegynae</taxon>
        <taxon>Araneoidea</taxon>
        <taxon>Linyphiidae</taxon>
        <taxon>Erigoninae</taxon>
        <taxon>Oedothorax</taxon>
    </lineage>
</organism>
<dbReference type="AlphaFoldDB" id="A0AAV6TKE3"/>
<feature type="region of interest" description="Disordered" evidence="1">
    <location>
        <begin position="1"/>
        <end position="20"/>
    </location>
</feature>
<dbReference type="EMBL" id="JAFNEN010003327">
    <property type="protein sequence ID" value="KAG8171961.1"/>
    <property type="molecule type" value="Genomic_DNA"/>
</dbReference>
<comment type="caution">
    <text evidence="2">The sequence shown here is derived from an EMBL/GenBank/DDBJ whole genome shotgun (WGS) entry which is preliminary data.</text>
</comment>
<gene>
    <name evidence="2" type="ORF">JTE90_007069</name>
</gene>
<evidence type="ECO:0000256" key="1">
    <source>
        <dbReference type="SAM" id="MobiDB-lite"/>
    </source>
</evidence>
<evidence type="ECO:0008006" key="4">
    <source>
        <dbReference type="Google" id="ProtNLM"/>
    </source>
</evidence>
<sequence length="67" mass="7486">MPPAIRRVSSNDTRQLPGNQSFWFRGKYGSKLKKGIGRRVITIMGLAVQLTQRSEPYQAGHGRGLTD</sequence>
<protein>
    <recommendedName>
        <fullName evidence="4">Ribosomal protein L2</fullName>
    </recommendedName>
</protein>
<accession>A0AAV6TKE3</accession>
<evidence type="ECO:0000313" key="2">
    <source>
        <dbReference type="EMBL" id="KAG8171961.1"/>
    </source>
</evidence>
<name>A0AAV6TKE3_9ARAC</name>
<reference evidence="2 3" key="1">
    <citation type="journal article" date="2022" name="Nat. Ecol. Evol.">
        <title>A masculinizing supergene underlies an exaggerated male reproductive morph in a spider.</title>
        <authorList>
            <person name="Hendrickx F."/>
            <person name="De Corte Z."/>
            <person name="Sonet G."/>
            <person name="Van Belleghem S.M."/>
            <person name="Kostlbacher S."/>
            <person name="Vangestel C."/>
        </authorList>
    </citation>
    <scope>NUCLEOTIDE SEQUENCE [LARGE SCALE GENOMIC DNA]</scope>
    <source>
        <strain evidence="2">W744_W776</strain>
    </source>
</reference>
<dbReference type="Proteomes" id="UP000827092">
    <property type="component" value="Unassembled WGS sequence"/>
</dbReference>
<proteinExistence type="predicted"/>
<evidence type="ECO:0000313" key="3">
    <source>
        <dbReference type="Proteomes" id="UP000827092"/>
    </source>
</evidence>
<keyword evidence="3" id="KW-1185">Reference proteome</keyword>
<feature type="compositionally biased region" description="Polar residues" evidence="1">
    <location>
        <begin position="8"/>
        <end position="20"/>
    </location>
</feature>